<organism evidence="9 10">
    <name type="scientific">Taxus chinensis</name>
    <name type="common">Chinese yew</name>
    <name type="synonym">Taxus wallichiana var. chinensis</name>
    <dbReference type="NCBI Taxonomy" id="29808"/>
    <lineage>
        <taxon>Eukaryota</taxon>
        <taxon>Viridiplantae</taxon>
        <taxon>Streptophyta</taxon>
        <taxon>Embryophyta</taxon>
        <taxon>Tracheophyta</taxon>
        <taxon>Spermatophyta</taxon>
        <taxon>Pinopsida</taxon>
        <taxon>Pinidae</taxon>
        <taxon>Conifers II</taxon>
        <taxon>Cupressales</taxon>
        <taxon>Taxaceae</taxon>
        <taxon>Taxus</taxon>
    </lineage>
</organism>
<dbReference type="InterPro" id="IPR012334">
    <property type="entry name" value="Pectin_lyas_fold"/>
</dbReference>
<dbReference type="GO" id="GO:0045490">
    <property type="term" value="P:pectin catabolic process"/>
    <property type="evidence" value="ECO:0007669"/>
    <property type="project" value="UniProtKB-UniRule"/>
</dbReference>
<evidence type="ECO:0000256" key="2">
    <source>
        <dbReference type="ARBA" id="ARBA00006027"/>
    </source>
</evidence>
<evidence type="ECO:0000313" key="9">
    <source>
        <dbReference type="EMBL" id="KAH9306464.1"/>
    </source>
</evidence>
<dbReference type="PANTHER" id="PTHR31707">
    <property type="entry name" value="PECTINESTERASE"/>
    <property type="match status" value="1"/>
</dbReference>
<comment type="similarity">
    <text evidence="2">In the N-terminal section; belongs to the PMEI family.</text>
</comment>
<evidence type="ECO:0000313" key="10">
    <source>
        <dbReference type="Proteomes" id="UP000824469"/>
    </source>
</evidence>
<dbReference type="AlphaFoldDB" id="A0AA38FMC6"/>
<dbReference type="CDD" id="cd15798">
    <property type="entry name" value="PMEI-like_3"/>
    <property type="match status" value="1"/>
</dbReference>
<dbReference type="Gene3D" id="2.160.20.10">
    <property type="entry name" value="Single-stranded right-handed beta-helix, Pectin lyase-like"/>
    <property type="match status" value="1"/>
</dbReference>
<evidence type="ECO:0000256" key="1">
    <source>
        <dbReference type="ARBA" id="ARBA00005184"/>
    </source>
</evidence>
<sequence length="514" mass="55528">MMARPTVALMAVLICAGLLVVHCNSNEEMVVKSSAQAVHNHFVTAACKAAADPQVCVSNLAGLPGLPDLIPTQLLNLAVRAAMGVIKRASAMATGLAGRAAPGLEQSALQDCTELLDVTADHLGEALRFLLSLDFAAHNFEASSVQTFLSAGLTNQDTCIDGMSGTNGVVKSQLQSTVQQISHSMGSALAVFKTISDLGHVKSPNQGRRLLSEHDRSKDEFPAWFSAGDRRLLQSSPSDVVADAVVAQDGTGDYTTITDAVNDSPEKSEQRYVIHVKSGVYYENVEIGNKKTNLMLIGDGMESTIVTGNQSVVDGTTTYHSATFAVKGSGFIARDMGFENTAGPYKHQAVALRVGSDLSVFYRCSMKGYQDTLYVHSLRQFYRECKIYGTVDFIFGNAAAVLQSCVIMARKPLEEQTITITAQGRKDPNQNTGISIHDCNITAAPDFVAVPTYLGRPWKEYSRTVLMQCYLDHIIHPRGWAPWNASSFALDTLYYGEYMNYGPGAGLAARINWS</sequence>
<dbReference type="SMART" id="SM00856">
    <property type="entry name" value="PMEI"/>
    <property type="match status" value="1"/>
</dbReference>
<dbReference type="GO" id="GO:0030599">
    <property type="term" value="F:pectinesterase activity"/>
    <property type="evidence" value="ECO:0007669"/>
    <property type="project" value="UniProtKB-UniRule"/>
</dbReference>
<feature type="signal peptide" evidence="7">
    <location>
        <begin position="1"/>
        <end position="23"/>
    </location>
</feature>
<evidence type="ECO:0000256" key="4">
    <source>
        <dbReference type="ARBA" id="ARBA00022801"/>
    </source>
</evidence>
<protein>
    <recommendedName>
        <fullName evidence="7">Pectinesterase</fullName>
        <ecNumber evidence="7">3.1.1.11</ecNumber>
    </recommendedName>
</protein>
<dbReference type="EC" id="3.1.1.11" evidence="7"/>
<keyword evidence="4 7" id="KW-0378">Hydrolase</keyword>
<feature type="domain" description="Pectinesterase inhibitor" evidence="8">
    <location>
        <begin position="38"/>
        <end position="191"/>
    </location>
</feature>
<dbReference type="InterPro" id="IPR033131">
    <property type="entry name" value="Pectinesterase_Asp_AS"/>
</dbReference>
<comment type="similarity">
    <text evidence="3">In the C-terminal section; belongs to the pectinesterase family.</text>
</comment>
<dbReference type="SUPFAM" id="SSF51126">
    <property type="entry name" value="Pectin lyase-like"/>
    <property type="match status" value="1"/>
</dbReference>
<dbReference type="PROSITE" id="PS00503">
    <property type="entry name" value="PECTINESTERASE_2"/>
    <property type="match status" value="1"/>
</dbReference>
<evidence type="ECO:0000256" key="5">
    <source>
        <dbReference type="ARBA" id="ARBA00023085"/>
    </source>
</evidence>
<comment type="caution">
    <text evidence="9">The sequence shown here is derived from an EMBL/GenBank/DDBJ whole genome shotgun (WGS) entry which is preliminary data.</text>
</comment>
<dbReference type="InterPro" id="IPR000070">
    <property type="entry name" value="Pectinesterase_cat"/>
</dbReference>
<feature type="active site" evidence="6">
    <location>
        <position position="392"/>
    </location>
</feature>
<dbReference type="Proteomes" id="UP000824469">
    <property type="component" value="Unassembled WGS sequence"/>
</dbReference>
<dbReference type="InterPro" id="IPR006501">
    <property type="entry name" value="Pectinesterase_inhib_dom"/>
</dbReference>
<evidence type="ECO:0000256" key="6">
    <source>
        <dbReference type="PROSITE-ProRule" id="PRU10040"/>
    </source>
</evidence>
<comment type="catalytic activity">
    <reaction evidence="7">
        <text>[(1-&gt;4)-alpha-D-galacturonosyl methyl ester](n) + n H2O = [(1-&gt;4)-alpha-D-galacturonosyl](n) + n methanol + n H(+)</text>
        <dbReference type="Rhea" id="RHEA:22380"/>
        <dbReference type="Rhea" id="RHEA-COMP:14570"/>
        <dbReference type="Rhea" id="RHEA-COMP:14573"/>
        <dbReference type="ChEBI" id="CHEBI:15377"/>
        <dbReference type="ChEBI" id="CHEBI:15378"/>
        <dbReference type="ChEBI" id="CHEBI:17790"/>
        <dbReference type="ChEBI" id="CHEBI:140522"/>
        <dbReference type="ChEBI" id="CHEBI:140523"/>
        <dbReference type="EC" id="3.1.1.11"/>
    </reaction>
</comment>
<dbReference type="SUPFAM" id="SSF101148">
    <property type="entry name" value="Plant invertase/pectin methylesterase inhibitor"/>
    <property type="match status" value="1"/>
</dbReference>
<evidence type="ECO:0000259" key="8">
    <source>
        <dbReference type="SMART" id="SM00856"/>
    </source>
</evidence>
<comment type="pathway">
    <text evidence="1 7">Glycan metabolism; pectin degradation; 2-dehydro-3-deoxy-D-gluconate from pectin: step 1/5.</text>
</comment>
<feature type="non-terminal residue" evidence="9">
    <location>
        <position position="514"/>
    </location>
</feature>
<dbReference type="NCBIfam" id="TIGR01614">
    <property type="entry name" value="PME_inhib"/>
    <property type="match status" value="1"/>
</dbReference>
<dbReference type="OMA" id="PWNASNF"/>
<keyword evidence="7" id="KW-0732">Signal</keyword>
<dbReference type="EMBL" id="JAHRHJ020000008">
    <property type="protein sequence ID" value="KAH9306464.1"/>
    <property type="molecule type" value="Genomic_DNA"/>
</dbReference>
<dbReference type="Gene3D" id="1.20.140.40">
    <property type="entry name" value="Invertase/pectin methylesterase inhibitor family protein"/>
    <property type="match status" value="1"/>
</dbReference>
<dbReference type="InterPro" id="IPR035513">
    <property type="entry name" value="Invertase/methylesterase_inhib"/>
</dbReference>
<reference evidence="9 10" key="1">
    <citation type="journal article" date="2021" name="Nat. Plants">
        <title>The Taxus genome provides insights into paclitaxel biosynthesis.</title>
        <authorList>
            <person name="Xiong X."/>
            <person name="Gou J."/>
            <person name="Liao Q."/>
            <person name="Li Y."/>
            <person name="Zhou Q."/>
            <person name="Bi G."/>
            <person name="Li C."/>
            <person name="Du R."/>
            <person name="Wang X."/>
            <person name="Sun T."/>
            <person name="Guo L."/>
            <person name="Liang H."/>
            <person name="Lu P."/>
            <person name="Wu Y."/>
            <person name="Zhang Z."/>
            <person name="Ro D.K."/>
            <person name="Shang Y."/>
            <person name="Huang S."/>
            <person name="Yan J."/>
        </authorList>
    </citation>
    <scope>NUCLEOTIDE SEQUENCE [LARGE SCALE GENOMIC DNA]</scope>
    <source>
        <strain evidence="9">Ta-2019</strain>
    </source>
</reference>
<evidence type="ECO:0000256" key="3">
    <source>
        <dbReference type="ARBA" id="ARBA00007786"/>
    </source>
</evidence>
<accession>A0AA38FMC6</accession>
<dbReference type="Pfam" id="PF04043">
    <property type="entry name" value="PMEI"/>
    <property type="match status" value="1"/>
</dbReference>
<dbReference type="InterPro" id="IPR011050">
    <property type="entry name" value="Pectin_lyase_fold/virulence"/>
</dbReference>
<keyword evidence="5 7" id="KW-0063">Aspartyl esterase</keyword>
<dbReference type="Pfam" id="PF01095">
    <property type="entry name" value="Pectinesterase"/>
    <property type="match status" value="1"/>
</dbReference>
<gene>
    <name evidence="9" type="ORF">KI387_010868</name>
</gene>
<evidence type="ECO:0000256" key="7">
    <source>
        <dbReference type="RuleBase" id="RU000589"/>
    </source>
</evidence>
<keyword evidence="10" id="KW-1185">Reference proteome</keyword>
<dbReference type="GO" id="GO:0042545">
    <property type="term" value="P:cell wall modification"/>
    <property type="evidence" value="ECO:0007669"/>
    <property type="project" value="UniProtKB-UniRule"/>
</dbReference>
<dbReference type="FunFam" id="2.160.20.10:FF:000001">
    <property type="entry name" value="Pectinesterase"/>
    <property type="match status" value="1"/>
</dbReference>
<proteinExistence type="inferred from homology"/>
<feature type="chain" id="PRO_5041490623" description="Pectinesterase" evidence="7">
    <location>
        <begin position="24"/>
        <end position="514"/>
    </location>
</feature>
<name>A0AA38FMC6_TAXCH</name>
<dbReference type="GO" id="GO:0004857">
    <property type="term" value="F:enzyme inhibitor activity"/>
    <property type="evidence" value="ECO:0007669"/>
    <property type="project" value="InterPro"/>
</dbReference>